<name>A0AAD7GZH6_9AGAR</name>
<organism evidence="2 3">
    <name type="scientific">Mycena metata</name>
    <dbReference type="NCBI Taxonomy" id="1033252"/>
    <lineage>
        <taxon>Eukaryota</taxon>
        <taxon>Fungi</taxon>
        <taxon>Dikarya</taxon>
        <taxon>Basidiomycota</taxon>
        <taxon>Agaricomycotina</taxon>
        <taxon>Agaricomycetes</taxon>
        <taxon>Agaricomycetidae</taxon>
        <taxon>Agaricales</taxon>
        <taxon>Marasmiineae</taxon>
        <taxon>Mycenaceae</taxon>
        <taxon>Mycena</taxon>
    </lineage>
</organism>
<dbReference type="EMBL" id="JARKIB010000435">
    <property type="protein sequence ID" value="KAJ7708419.1"/>
    <property type="molecule type" value="Genomic_DNA"/>
</dbReference>
<sequence length="1143" mass="126210">MHSGPGYSVGGNSVGDPILSLTRYLSRDWFTSQHIDQMLDLVLYDVQQNTPSQEIEMMTTAITTEILAQYRKTPRDYNPSGNRFLQRFGQKLQAGTDTAGVFHVNENHWVGAVVDVLGKSIEFGDPGGGEEEDVDVCAALRWFVDLHLGDSEDVFTSSALSCTEQRDSYNCGLYAPNAIAHKFLPDRHKLISADVDLGDIGRLVSLRRIITKFHKSHGSSVKAAPAMISQRLHEFMNPNPLRRSRSTTPPRRDDDHLSRALRQLSVSPKKPKQKRARADESDSEPPTPQLAAIFKLKAPANNPGKKTVKKIAAKAQTASKKPAAAQVKKEKRAEAFRLHEEAAVLALPPDIDESTQASSGRPRSGVMDTLTVEVESKTPSSRAYRCVGDGCPKVFNPRTVARVLAHSKRCLKVSSALRRFASQHSAATSPGARAEELSRGLTAAQLAPPSQPTEFFGAAGAKQVRERYAALLDLAIVKLFSAAGLPPRLADYPEYKEVFRLAPLAGPHYVPAGRTILMDNHIMSEQERVRGLQLAFLKTQTRLSVSTDGGDIRCGENFYTIHASTADGRSFILEGVECTLVSHTAEWIADTVMEAMKTIGIERFIAASSDNTGNTRGFRRIICERIPTMLNLPDPNHHLNNTMKDVLKLLYFKLYIKILRTTLKTYSQSKPSKRMLKGLRKTQKTGRGLESIGTTRFATVTLSGVSVKRNMNPLRDLSTNGQVEIKKYNGYFIRNSPKSLDFEMKLNQLIAVTEGMAKAIQCLEAASCNPADVYLLWLAITAHLKVALAESLLPADVCNKIRGIVNLRWKEFFVTNPGHGIYLATFYLNPKYVKSDIFKNPNAVAAPTITIPGTEKAPEAPIGVRHAKTFFTVGKFLFEQATAEIEHGIDPVLTAFKPKKKAFADKFKSQFTAYAQGAFPFNTPLGNTHPLDWWRALEGSEHGGIIASLALKLYSAVPHSMADERTVSVITWMNPALRNLEKVNTVFSFAQIRGWYRDEMKQKALADGTTKTRAAARPNPEVKFYNIQRDIDGIIDEDDEEQDDQDVDEIVDSDDEFTAATGAGDMEARPLRVDWQDEPQADIPPSGVLTLDAEIDLESALLLDVLADEPVAGKRSLDVGMDQGFAGIDEDEDDGSGFDELTW</sequence>
<evidence type="ECO:0000256" key="1">
    <source>
        <dbReference type="SAM" id="MobiDB-lite"/>
    </source>
</evidence>
<keyword evidence="3" id="KW-1185">Reference proteome</keyword>
<dbReference type="AlphaFoldDB" id="A0AAD7GZH6"/>
<evidence type="ECO:0000313" key="3">
    <source>
        <dbReference type="Proteomes" id="UP001215598"/>
    </source>
</evidence>
<feature type="region of interest" description="Disordered" evidence="1">
    <location>
        <begin position="234"/>
        <end position="288"/>
    </location>
</feature>
<proteinExistence type="predicted"/>
<reference evidence="2" key="1">
    <citation type="submission" date="2023-03" db="EMBL/GenBank/DDBJ databases">
        <title>Massive genome expansion in bonnet fungi (Mycena s.s.) driven by repeated elements and novel gene families across ecological guilds.</title>
        <authorList>
            <consortium name="Lawrence Berkeley National Laboratory"/>
            <person name="Harder C.B."/>
            <person name="Miyauchi S."/>
            <person name="Viragh M."/>
            <person name="Kuo A."/>
            <person name="Thoen E."/>
            <person name="Andreopoulos B."/>
            <person name="Lu D."/>
            <person name="Skrede I."/>
            <person name="Drula E."/>
            <person name="Henrissat B."/>
            <person name="Morin E."/>
            <person name="Kohler A."/>
            <person name="Barry K."/>
            <person name="LaButti K."/>
            <person name="Morin E."/>
            <person name="Salamov A."/>
            <person name="Lipzen A."/>
            <person name="Mereny Z."/>
            <person name="Hegedus B."/>
            <person name="Baldrian P."/>
            <person name="Stursova M."/>
            <person name="Weitz H."/>
            <person name="Taylor A."/>
            <person name="Grigoriev I.V."/>
            <person name="Nagy L.G."/>
            <person name="Martin F."/>
            <person name="Kauserud H."/>
        </authorList>
    </citation>
    <scope>NUCLEOTIDE SEQUENCE</scope>
    <source>
        <strain evidence="2">CBHHK182m</strain>
    </source>
</reference>
<comment type="caution">
    <text evidence="2">The sequence shown here is derived from an EMBL/GenBank/DDBJ whole genome shotgun (WGS) entry which is preliminary data.</text>
</comment>
<protein>
    <submittedName>
        <fullName evidence="2">Ribonuclease H-like domain-containing protein</fullName>
    </submittedName>
</protein>
<dbReference type="Proteomes" id="UP001215598">
    <property type="component" value="Unassembled WGS sequence"/>
</dbReference>
<dbReference type="Gene3D" id="3.40.395.10">
    <property type="entry name" value="Adenoviral Proteinase, Chain A"/>
    <property type="match status" value="1"/>
</dbReference>
<evidence type="ECO:0000313" key="2">
    <source>
        <dbReference type="EMBL" id="KAJ7708419.1"/>
    </source>
</evidence>
<dbReference type="SUPFAM" id="SSF53098">
    <property type="entry name" value="Ribonuclease H-like"/>
    <property type="match status" value="1"/>
</dbReference>
<accession>A0AAD7GZH6</accession>
<dbReference type="InterPro" id="IPR012337">
    <property type="entry name" value="RNaseH-like_sf"/>
</dbReference>
<dbReference type="SUPFAM" id="SSF54001">
    <property type="entry name" value="Cysteine proteinases"/>
    <property type="match status" value="1"/>
</dbReference>
<dbReference type="InterPro" id="IPR038765">
    <property type="entry name" value="Papain-like_cys_pep_sf"/>
</dbReference>
<gene>
    <name evidence="2" type="ORF">B0H16DRAFT_1823382</name>
</gene>